<dbReference type="InterPro" id="IPR003661">
    <property type="entry name" value="HisK_dim/P_dom"/>
</dbReference>
<keyword evidence="9" id="KW-1133">Transmembrane helix</keyword>
<feature type="transmembrane region" description="Helical" evidence="9">
    <location>
        <begin position="324"/>
        <end position="342"/>
    </location>
</feature>
<protein>
    <recommendedName>
        <fullName evidence="2">histidine kinase</fullName>
        <ecNumber evidence="2">2.7.13.3</ecNumber>
    </recommendedName>
</protein>
<comment type="caution">
    <text evidence="11">The sequence shown here is derived from an EMBL/GenBank/DDBJ whole genome shotgun (WGS) entry which is preliminary data.</text>
</comment>
<dbReference type="SUPFAM" id="SSF55874">
    <property type="entry name" value="ATPase domain of HSP90 chaperone/DNA topoisomerase II/histidine kinase"/>
    <property type="match status" value="1"/>
</dbReference>
<dbReference type="PANTHER" id="PTHR42878:SF7">
    <property type="entry name" value="SENSOR HISTIDINE KINASE GLRK"/>
    <property type="match status" value="1"/>
</dbReference>
<dbReference type="SUPFAM" id="SSF47384">
    <property type="entry name" value="Homodimeric domain of signal transducing histidine kinase"/>
    <property type="match status" value="1"/>
</dbReference>
<name>A0ABR6RHI2_9BURK</name>
<keyword evidence="9" id="KW-0812">Transmembrane</keyword>
<dbReference type="InterPro" id="IPR036890">
    <property type="entry name" value="HATPase_C_sf"/>
</dbReference>
<evidence type="ECO:0000313" key="11">
    <source>
        <dbReference type="EMBL" id="MBB6578611.1"/>
    </source>
</evidence>
<dbReference type="InterPro" id="IPR017181">
    <property type="entry name" value="Sig_transdc_His_kin_CHASE2"/>
</dbReference>
<dbReference type="PRINTS" id="PR00344">
    <property type="entry name" value="BCTRLSENSOR"/>
</dbReference>
<keyword evidence="9" id="KW-0472">Membrane</keyword>
<keyword evidence="4" id="KW-0808">Transferase</keyword>
<comment type="catalytic activity">
    <reaction evidence="1">
        <text>ATP + protein L-histidine = ADP + protein N-phospho-L-histidine.</text>
        <dbReference type="EC" id="2.7.13.3"/>
    </reaction>
</comment>
<feature type="transmembrane region" description="Helical" evidence="9">
    <location>
        <begin position="349"/>
        <end position="367"/>
    </location>
</feature>
<keyword evidence="3" id="KW-0597">Phosphoprotein</keyword>
<evidence type="ECO:0000256" key="7">
    <source>
        <dbReference type="ARBA" id="ARBA00022840"/>
    </source>
</evidence>
<dbReference type="SMART" id="SM00387">
    <property type="entry name" value="HATPase_c"/>
    <property type="match status" value="1"/>
</dbReference>
<gene>
    <name evidence="11" type="ORF">HNP33_002695</name>
</gene>
<evidence type="ECO:0000256" key="5">
    <source>
        <dbReference type="ARBA" id="ARBA00022741"/>
    </source>
</evidence>
<evidence type="ECO:0000256" key="4">
    <source>
        <dbReference type="ARBA" id="ARBA00022679"/>
    </source>
</evidence>
<evidence type="ECO:0000256" key="1">
    <source>
        <dbReference type="ARBA" id="ARBA00000085"/>
    </source>
</evidence>
<keyword evidence="7" id="KW-0067">ATP-binding</keyword>
<evidence type="ECO:0000256" key="9">
    <source>
        <dbReference type="SAM" id="Phobius"/>
    </source>
</evidence>
<feature type="transmembrane region" description="Helical" evidence="9">
    <location>
        <begin position="12"/>
        <end position="28"/>
    </location>
</feature>
<accession>A0ABR6RHI2</accession>
<dbReference type="Pfam" id="PF02518">
    <property type="entry name" value="HATPase_c"/>
    <property type="match status" value="1"/>
</dbReference>
<reference evidence="11 12" key="1">
    <citation type="submission" date="2020-08" db="EMBL/GenBank/DDBJ databases">
        <title>Functional genomics of gut bacteria from endangered species of beetles.</title>
        <authorList>
            <person name="Carlos-Shanley C."/>
        </authorList>
    </citation>
    <scope>NUCLEOTIDE SEQUENCE [LARGE SCALE GENOMIC DNA]</scope>
    <source>
        <strain evidence="11 12">S00124</strain>
    </source>
</reference>
<sequence>MLTRTQLRWLEWLVLAAILLACVAWASLRGQPRAVNAMVHDLAGWVSAPHARSDIVIVAIDDASLQSVGRWPWRRAIMAQLLSDIEAQKPVTIGVDVLFSEPDRVHPQDDELLADAMRRADNIVLPVDWRMAGVDIGAELPIASLRGAARELGHVNVSVDEDGVIRRYFAAQGEDTGPWPHFAIAMLCAAGRSHPLCRGVEPPRAGDNWVQLEPEVFDFAQGAEPYRLYSAEMVLTGRVPTDAFTGKYVLLGATASGLGDYFASPARPSSRHIAGVELIAHALDSQLSGRHVTPASSVTDAVVNVSIILLALAAIAVLGPMAGLAMQLALAVGALLLCFALRSWGGIQLAPAAALMGLVVIYPIWSWRRLSAAASFLQQEMVTLREALENTGAPQRNAALVDDFLDRRIKAVETATSTLRQMHGFVRDTLRQIPSPTFAIDPQGMVSLHNQAADQYVQRLGIPSQGMVPIQAVLQGLRIKSTGQELQFATPEQLQALPTESEVVDRQERPWLLLAEAFRPPAPDGWLLMLVDMTELHKAMEQRDQALRFISHDFRSPQASIITLLEMYQEFPGQMSEADLHHKIGRLANQSLEMAESFVQLASAQSQSLQRHLVYLDMLLQEAVDDCWAKATEKKLQVRYVPGALEAADTEIATVGDRSLLHRCLVNLITNAIKYSPAGSLVETSVSADQGYWVVHIRDHGYGMNAEQLTRLFQPFQRFHQGSQPQITGIGLGLTFVQTVVQRHQGFVTVTSAEGEGSCFSVHLPMDPGDGAMHAAAA</sequence>
<dbReference type="PANTHER" id="PTHR42878">
    <property type="entry name" value="TWO-COMPONENT HISTIDINE KINASE"/>
    <property type="match status" value="1"/>
</dbReference>
<dbReference type="InterPro" id="IPR004358">
    <property type="entry name" value="Sig_transdc_His_kin-like_C"/>
</dbReference>
<dbReference type="PIRSF" id="PIRSF037347">
    <property type="entry name" value="STHK_CHASE2_PAS_prd"/>
    <property type="match status" value="1"/>
</dbReference>
<dbReference type="CDD" id="cd00075">
    <property type="entry name" value="HATPase"/>
    <property type="match status" value="1"/>
</dbReference>
<feature type="domain" description="Histidine kinase" evidence="10">
    <location>
        <begin position="549"/>
        <end position="768"/>
    </location>
</feature>
<dbReference type="SMART" id="SM01080">
    <property type="entry name" value="CHASE2"/>
    <property type="match status" value="1"/>
</dbReference>
<dbReference type="InterPro" id="IPR007890">
    <property type="entry name" value="CHASE2"/>
</dbReference>
<evidence type="ECO:0000256" key="8">
    <source>
        <dbReference type="ARBA" id="ARBA00023012"/>
    </source>
</evidence>
<keyword evidence="12" id="KW-1185">Reference proteome</keyword>
<evidence type="ECO:0000256" key="6">
    <source>
        <dbReference type="ARBA" id="ARBA00022777"/>
    </source>
</evidence>
<dbReference type="InterPro" id="IPR036097">
    <property type="entry name" value="HisK_dim/P_sf"/>
</dbReference>
<dbReference type="Gene3D" id="3.30.565.10">
    <property type="entry name" value="Histidine kinase-like ATPase, C-terminal domain"/>
    <property type="match status" value="1"/>
</dbReference>
<dbReference type="InterPro" id="IPR003594">
    <property type="entry name" value="HATPase_dom"/>
</dbReference>
<dbReference type="Proteomes" id="UP000562492">
    <property type="component" value="Unassembled WGS sequence"/>
</dbReference>
<keyword evidence="6" id="KW-0418">Kinase</keyword>
<evidence type="ECO:0000259" key="10">
    <source>
        <dbReference type="PROSITE" id="PS50109"/>
    </source>
</evidence>
<keyword evidence="8" id="KW-0902">Two-component regulatory system</keyword>
<dbReference type="InterPro" id="IPR005467">
    <property type="entry name" value="His_kinase_dom"/>
</dbReference>
<evidence type="ECO:0000256" key="3">
    <source>
        <dbReference type="ARBA" id="ARBA00022553"/>
    </source>
</evidence>
<evidence type="ECO:0000256" key="2">
    <source>
        <dbReference type="ARBA" id="ARBA00012438"/>
    </source>
</evidence>
<organism evidence="11 12">
    <name type="scientific">Comamonas odontotermitis</name>
    <dbReference type="NCBI Taxonomy" id="379895"/>
    <lineage>
        <taxon>Bacteria</taxon>
        <taxon>Pseudomonadati</taxon>
        <taxon>Pseudomonadota</taxon>
        <taxon>Betaproteobacteria</taxon>
        <taxon>Burkholderiales</taxon>
        <taxon>Comamonadaceae</taxon>
        <taxon>Comamonas</taxon>
    </lineage>
</organism>
<dbReference type="Gene3D" id="1.10.287.130">
    <property type="match status" value="1"/>
</dbReference>
<dbReference type="EMBL" id="JACHKZ010000016">
    <property type="protein sequence ID" value="MBB6578611.1"/>
    <property type="molecule type" value="Genomic_DNA"/>
</dbReference>
<dbReference type="CDD" id="cd00082">
    <property type="entry name" value="HisKA"/>
    <property type="match status" value="1"/>
</dbReference>
<dbReference type="PROSITE" id="PS51257">
    <property type="entry name" value="PROKAR_LIPOPROTEIN"/>
    <property type="match status" value="1"/>
</dbReference>
<evidence type="ECO:0000313" key="12">
    <source>
        <dbReference type="Proteomes" id="UP000562492"/>
    </source>
</evidence>
<dbReference type="Pfam" id="PF05226">
    <property type="entry name" value="CHASE2"/>
    <property type="match status" value="1"/>
</dbReference>
<keyword evidence="5" id="KW-0547">Nucleotide-binding</keyword>
<dbReference type="InterPro" id="IPR050351">
    <property type="entry name" value="BphY/WalK/GraS-like"/>
</dbReference>
<dbReference type="PROSITE" id="PS50109">
    <property type="entry name" value="HIS_KIN"/>
    <property type="match status" value="1"/>
</dbReference>
<dbReference type="EC" id="2.7.13.3" evidence="2"/>
<proteinExistence type="predicted"/>